<evidence type="ECO:0000313" key="3">
    <source>
        <dbReference type="EMBL" id="CAF3763074.1"/>
    </source>
</evidence>
<dbReference type="OrthoDB" id="439917at2759"/>
<dbReference type="Proteomes" id="UP000677228">
    <property type="component" value="Unassembled WGS sequence"/>
</dbReference>
<organism evidence="2 5">
    <name type="scientific">Didymodactylos carnosus</name>
    <dbReference type="NCBI Taxonomy" id="1234261"/>
    <lineage>
        <taxon>Eukaryota</taxon>
        <taxon>Metazoa</taxon>
        <taxon>Spiralia</taxon>
        <taxon>Gnathifera</taxon>
        <taxon>Rotifera</taxon>
        <taxon>Eurotatoria</taxon>
        <taxon>Bdelloidea</taxon>
        <taxon>Philodinida</taxon>
        <taxon>Philodinidae</taxon>
        <taxon>Didymodactylos</taxon>
    </lineage>
</organism>
<name>A0A814JSB9_9BILA</name>
<dbReference type="Proteomes" id="UP000681722">
    <property type="component" value="Unassembled WGS sequence"/>
</dbReference>
<dbReference type="EMBL" id="CAJOBA010006099">
    <property type="protein sequence ID" value="CAF3763074.1"/>
    <property type="molecule type" value="Genomic_DNA"/>
</dbReference>
<dbReference type="Gene3D" id="2.10.50.10">
    <property type="entry name" value="Tumor Necrosis Factor Receptor, subunit A, domain 2"/>
    <property type="match status" value="1"/>
</dbReference>
<reference evidence="2" key="1">
    <citation type="submission" date="2021-02" db="EMBL/GenBank/DDBJ databases">
        <authorList>
            <person name="Nowell W R."/>
        </authorList>
    </citation>
    <scope>NUCLEOTIDE SEQUENCE</scope>
</reference>
<dbReference type="Proteomes" id="UP000663829">
    <property type="component" value="Unassembled WGS sequence"/>
</dbReference>
<dbReference type="EMBL" id="CAJNOK010006092">
    <property type="protein sequence ID" value="CAF0993181.1"/>
    <property type="molecule type" value="Genomic_DNA"/>
</dbReference>
<keyword evidence="5" id="KW-1185">Reference proteome</keyword>
<evidence type="ECO:0000313" key="5">
    <source>
        <dbReference type="Proteomes" id="UP000663829"/>
    </source>
</evidence>
<dbReference type="Proteomes" id="UP000682733">
    <property type="component" value="Unassembled WGS sequence"/>
</dbReference>
<protein>
    <submittedName>
        <fullName evidence="2">Uncharacterized protein</fullName>
    </submittedName>
</protein>
<dbReference type="EMBL" id="CAJOBC010004040">
    <property type="protein sequence ID" value="CAF3812063.1"/>
    <property type="molecule type" value="Genomic_DNA"/>
</dbReference>
<accession>A0A814JSB9</accession>
<evidence type="ECO:0000313" key="4">
    <source>
        <dbReference type="EMBL" id="CAF3812063.1"/>
    </source>
</evidence>
<proteinExistence type="predicted"/>
<dbReference type="EMBL" id="CAJNOQ010004040">
    <property type="protein sequence ID" value="CAF1041872.1"/>
    <property type="molecule type" value="Genomic_DNA"/>
</dbReference>
<evidence type="ECO:0000313" key="1">
    <source>
        <dbReference type="EMBL" id="CAF0993181.1"/>
    </source>
</evidence>
<comment type="caution">
    <text evidence="2">The sequence shown here is derived from an EMBL/GenBank/DDBJ whole genome shotgun (WGS) entry which is preliminary data.</text>
</comment>
<evidence type="ECO:0000313" key="2">
    <source>
        <dbReference type="EMBL" id="CAF1041872.1"/>
    </source>
</evidence>
<sequence>MSFLEEIGVSRQELRVLFSEELGVSPQDVHVFYQVCLPGTYQPKTGAISYDVCLNCPISTYMPASGFSYFDDCPTGYSFINGASAVLTSNLVITGDNIEFAASSLNKILK</sequence>
<gene>
    <name evidence="2" type="ORF">GPM918_LOCUS15821</name>
    <name evidence="1" type="ORF">OVA965_LOCUS14178</name>
    <name evidence="4" type="ORF">SRO942_LOCUS15821</name>
    <name evidence="3" type="ORF">TMI583_LOCUS14181</name>
</gene>
<dbReference type="AlphaFoldDB" id="A0A814JSB9"/>